<organism evidence="2 3">
    <name type="scientific">Dreissena polymorpha</name>
    <name type="common">Zebra mussel</name>
    <name type="synonym">Mytilus polymorpha</name>
    <dbReference type="NCBI Taxonomy" id="45954"/>
    <lineage>
        <taxon>Eukaryota</taxon>
        <taxon>Metazoa</taxon>
        <taxon>Spiralia</taxon>
        <taxon>Lophotrochozoa</taxon>
        <taxon>Mollusca</taxon>
        <taxon>Bivalvia</taxon>
        <taxon>Autobranchia</taxon>
        <taxon>Heteroconchia</taxon>
        <taxon>Euheterodonta</taxon>
        <taxon>Imparidentia</taxon>
        <taxon>Neoheterodontei</taxon>
        <taxon>Myida</taxon>
        <taxon>Dreissenoidea</taxon>
        <taxon>Dreissenidae</taxon>
        <taxon>Dreissena</taxon>
    </lineage>
</organism>
<sequence length="337" mass="38274">MLKCSDGNRQTDRQKTAPPGSHVIQLTGTIFELNSHIKETKFNVLTKFHEHWAKNVTSRVFTCFHYIHTVQPTRHKHNPRLHHGQIKSTRRPNRVFTWRIALAFGIDPRNYAESMLKAMAKDAGFLKHKRITNHSVRKFLVQKLRNANIPPTETMAITGHKNARSRLQKIDSNPAESVTLEPDVFHTAGIAVFSKMQRSCHPLFIVESSLTRTCQRSRLKRDGDMWRKYGADQNRRRSWRGNEACLELRGGGLIEGPRDSGTQYAQHTGETVSGMKTTAGDSERGHKGRAACLHSFDPKFLVEDPIRDNDEDWCRADVDSSLLIVGGVVENPPIANR</sequence>
<accession>A0A9D4F410</accession>
<proteinExistence type="predicted"/>
<reference evidence="2" key="2">
    <citation type="submission" date="2020-11" db="EMBL/GenBank/DDBJ databases">
        <authorList>
            <person name="McCartney M.A."/>
            <person name="Auch B."/>
            <person name="Kono T."/>
            <person name="Mallez S."/>
            <person name="Becker A."/>
            <person name="Gohl D.M."/>
            <person name="Silverstein K.A.T."/>
            <person name="Koren S."/>
            <person name="Bechman K.B."/>
            <person name="Herman A."/>
            <person name="Abrahante J.E."/>
            <person name="Garbe J."/>
        </authorList>
    </citation>
    <scope>NUCLEOTIDE SEQUENCE</scope>
    <source>
        <strain evidence="2">Duluth1</strain>
        <tissue evidence="2">Whole animal</tissue>
    </source>
</reference>
<evidence type="ECO:0000313" key="2">
    <source>
        <dbReference type="EMBL" id="KAH3790936.1"/>
    </source>
</evidence>
<reference evidence="2" key="1">
    <citation type="journal article" date="2019" name="bioRxiv">
        <title>The Genome of the Zebra Mussel, Dreissena polymorpha: A Resource for Invasive Species Research.</title>
        <authorList>
            <person name="McCartney M.A."/>
            <person name="Auch B."/>
            <person name="Kono T."/>
            <person name="Mallez S."/>
            <person name="Zhang Y."/>
            <person name="Obille A."/>
            <person name="Becker A."/>
            <person name="Abrahante J.E."/>
            <person name="Garbe J."/>
            <person name="Badalamenti J.P."/>
            <person name="Herman A."/>
            <person name="Mangelson H."/>
            <person name="Liachko I."/>
            <person name="Sullivan S."/>
            <person name="Sone E.D."/>
            <person name="Koren S."/>
            <person name="Silverstein K.A.T."/>
            <person name="Beckman K.B."/>
            <person name="Gohl D.M."/>
        </authorList>
    </citation>
    <scope>NUCLEOTIDE SEQUENCE</scope>
    <source>
        <strain evidence="2">Duluth1</strain>
        <tissue evidence="2">Whole animal</tissue>
    </source>
</reference>
<dbReference type="AlphaFoldDB" id="A0A9D4F410"/>
<protein>
    <submittedName>
        <fullName evidence="2">Uncharacterized protein</fullName>
    </submittedName>
</protein>
<evidence type="ECO:0000313" key="3">
    <source>
        <dbReference type="Proteomes" id="UP000828390"/>
    </source>
</evidence>
<name>A0A9D4F410_DREPO</name>
<evidence type="ECO:0000256" key="1">
    <source>
        <dbReference type="SAM" id="MobiDB-lite"/>
    </source>
</evidence>
<keyword evidence="3" id="KW-1185">Reference proteome</keyword>
<gene>
    <name evidence="2" type="ORF">DPMN_169144</name>
</gene>
<feature type="region of interest" description="Disordered" evidence="1">
    <location>
        <begin position="1"/>
        <end position="21"/>
    </location>
</feature>
<dbReference type="EMBL" id="JAIWYP010000008">
    <property type="protein sequence ID" value="KAH3790936.1"/>
    <property type="molecule type" value="Genomic_DNA"/>
</dbReference>
<dbReference type="Proteomes" id="UP000828390">
    <property type="component" value="Unassembled WGS sequence"/>
</dbReference>
<comment type="caution">
    <text evidence="2">The sequence shown here is derived from an EMBL/GenBank/DDBJ whole genome shotgun (WGS) entry which is preliminary data.</text>
</comment>